<dbReference type="RefSeq" id="WP_013516130.1">
    <property type="nucleotide sequence ID" value="NC_014844.1"/>
</dbReference>
<dbReference type="PANTHER" id="PTHR43833:SF9">
    <property type="entry name" value="POTASSIUM CHANNEL PROTEIN YUGO-RELATED"/>
    <property type="match status" value="1"/>
</dbReference>
<feature type="transmembrane region" description="Helical" evidence="2">
    <location>
        <begin position="20"/>
        <end position="42"/>
    </location>
</feature>
<dbReference type="SUPFAM" id="SSF81324">
    <property type="entry name" value="Voltage-gated potassium channels"/>
    <property type="match status" value="1"/>
</dbReference>
<reference evidence="5 6" key="2">
    <citation type="journal article" date="2014" name="Genome Announc.">
        <title>Complete Genome Sequence of the Subsurface, Mesophilic Sulfate-Reducing Bacterium Desulfovibrio aespoeensis Aspo-2.</title>
        <authorList>
            <person name="Pedersen K."/>
            <person name="Bengtsson A."/>
            <person name="Edlund J."/>
            <person name="Rabe L."/>
            <person name="Hazen T."/>
            <person name="Chakraborty R."/>
            <person name="Goodwin L."/>
            <person name="Shapiro N."/>
        </authorList>
    </citation>
    <scope>NUCLEOTIDE SEQUENCE [LARGE SCALE GENOMIC DNA]</scope>
    <source>
        <strain evidence="6">ATCC 700646 / DSM 10631 / Aspo-2</strain>
    </source>
</reference>
<dbReference type="OrthoDB" id="9781411at2"/>
<dbReference type="HOGENOM" id="CLU_050982_0_1_7"/>
<dbReference type="PROSITE" id="PS51201">
    <property type="entry name" value="RCK_N"/>
    <property type="match status" value="1"/>
</dbReference>
<organism evidence="5 6">
    <name type="scientific">Pseudodesulfovibrio aespoeensis (strain ATCC 700646 / DSM 10631 / Aspo-2)</name>
    <name type="common">Desulfovibrio aespoeensis</name>
    <dbReference type="NCBI Taxonomy" id="643562"/>
    <lineage>
        <taxon>Bacteria</taxon>
        <taxon>Pseudomonadati</taxon>
        <taxon>Thermodesulfobacteriota</taxon>
        <taxon>Desulfovibrionia</taxon>
        <taxon>Desulfovibrionales</taxon>
        <taxon>Desulfovibrionaceae</taxon>
    </lineage>
</organism>
<evidence type="ECO:0000256" key="2">
    <source>
        <dbReference type="SAM" id="Phobius"/>
    </source>
</evidence>
<proteinExistence type="predicted"/>
<dbReference type="eggNOG" id="COG1226">
    <property type="taxonomic scope" value="Bacteria"/>
</dbReference>
<keyword evidence="2" id="KW-0472">Membrane</keyword>
<evidence type="ECO:0000259" key="3">
    <source>
        <dbReference type="PROSITE" id="PS51201"/>
    </source>
</evidence>
<keyword evidence="2" id="KW-1133">Transmembrane helix</keyword>
<dbReference type="PANTHER" id="PTHR43833">
    <property type="entry name" value="POTASSIUM CHANNEL PROTEIN 2-RELATED-RELATED"/>
    <property type="match status" value="1"/>
</dbReference>
<dbReference type="Pfam" id="PF02254">
    <property type="entry name" value="TrkA_N"/>
    <property type="match status" value="1"/>
</dbReference>
<dbReference type="PROSITE" id="PS51257">
    <property type="entry name" value="PROKAR_LIPOPROTEIN"/>
    <property type="match status" value="1"/>
</dbReference>
<dbReference type="GO" id="GO:0005886">
    <property type="term" value="C:plasma membrane"/>
    <property type="evidence" value="ECO:0007669"/>
    <property type="project" value="UniProtKB-SubCell"/>
</dbReference>
<dbReference type="InterPro" id="IPR050721">
    <property type="entry name" value="Trk_Ktr_HKT_K-transport"/>
</dbReference>
<sequence precursor="true">MRLLKKLKALRLRLRTKYAVSWSLGVGSTIFACVITAGITGYMTLEGWSFIDSFYMVVITLSTVGYMEVQPLSDAGRLMTAGIILGGVGSFAYLMGTMSQVIIEGRLQHIWGKRRVNKLIKGLRGHFIICGYGRIGSVVVEEIEKEGHPMVVIEKDPEALMILESKGILFISGDATLDEVLLSAGLEHARCLITALSQDAANVFVTLTARQLNPQLTIVARTDTESHIPRLKRAGADRVVMPYNIGGLRMAQSVLRPTVTNLLDLAGRGDIDLQMEELLVSSESGLVDKLVKDSGIRANFEVIIVCIKTPDGQMVFNPGPNTVIRAGDLLIALGKPENMPRLQAVCQPEV</sequence>
<dbReference type="AlphaFoldDB" id="E6VRU6"/>
<dbReference type="SUPFAM" id="SSF116726">
    <property type="entry name" value="TrkA C-terminal domain-like"/>
    <property type="match status" value="1"/>
</dbReference>
<dbReference type="InterPro" id="IPR003148">
    <property type="entry name" value="RCK_N"/>
</dbReference>
<feature type="domain" description="RCK C-terminal" evidence="4">
    <location>
        <begin position="260"/>
        <end position="348"/>
    </location>
</feature>
<comment type="subcellular location">
    <subcellularLocation>
        <location evidence="1">Cell membrane</location>
        <topology evidence="1">Multi-pass membrane protein</topology>
    </subcellularLocation>
</comment>
<keyword evidence="2" id="KW-0812">Transmembrane</keyword>
<keyword evidence="6" id="KW-1185">Reference proteome</keyword>
<evidence type="ECO:0000256" key="1">
    <source>
        <dbReference type="ARBA" id="ARBA00004651"/>
    </source>
</evidence>
<dbReference type="Pfam" id="PF02080">
    <property type="entry name" value="TrkA_C"/>
    <property type="match status" value="1"/>
</dbReference>
<dbReference type="SUPFAM" id="SSF51735">
    <property type="entry name" value="NAD(P)-binding Rossmann-fold domains"/>
    <property type="match status" value="1"/>
</dbReference>
<reference evidence="6" key="1">
    <citation type="submission" date="2010-12" db="EMBL/GenBank/DDBJ databases">
        <title>Complete sequence of Desulfovibrio aespoeensis Aspo-2.</title>
        <authorList>
            <consortium name="US DOE Joint Genome Institute"/>
            <person name="Lucas S."/>
            <person name="Copeland A."/>
            <person name="Lapidus A."/>
            <person name="Cheng J.-F."/>
            <person name="Goodwin L."/>
            <person name="Pitluck S."/>
            <person name="Chertkov O."/>
            <person name="Misra M."/>
            <person name="Detter J.C."/>
            <person name="Han C."/>
            <person name="Tapia R."/>
            <person name="Land M."/>
            <person name="Hauser L."/>
            <person name="Kyrpides N."/>
            <person name="Ivanova N."/>
            <person name="Ovchinnikova G."/>
            <person name="Pedersen K."/>
            <person name="Jagevall S."/>
            <person name="Hazen T."/>
            <person name="Woyke T."/>
        </authorList>
    </citation>
    <scope>NUCLEOTIDE SEQUENCE [LARGE SCALE GENOMIC DNA]</scope>
    <source>
        <strain evidence="6">ATCC 700646 / DSM 10631 / Aspo-2</strain>
    </source>
</reference>
<protein>
    <submittedName>
        <fullName evidence="5">TrkA-N domain protein</fullName>
    </submittedName>
</protein>
<dbReference type="PROSITE" id="PS51202">
    <property type="entry name" value="RCK_C"/>
    <property type="match status" value="1"/>
</dbReference>
<feature type="transmembrane region" description="Helical" evidence="2">
    <location>
        <begin position="48"/>
        <end position="66"/>
    </location>
</feature>
<dbReference type="GO" id="GO:0008324">
    <property type="term" value="F:monoatomic cation transmembrane transporter activity"/>
    <property type="evidence" value="ECO:0007669"/>
    <property type="project" value="InterPro"/>
</dbReference>
<dbReference type="Gene3D" id="3.30.70.1450">
    <property type="entry name" value="Regulator of K+ conductance, C-terminal domain"/>
    <property type="match status" value="1"/>
</dbReference>
<dbReference type="KEGG" id="das:Daes_3244"/>
<dbReference type="InterPro" id="IPR013099">
    <property type="entry name" value="K_chnl_dom"/>
</dbReference>
<dbReference type="EMBL" id="CP002431">
    <property type="protein sequence ID" value="ADU64233.1"/>
    <property type="molecule type" value="Genomic_DNA"/>
</dbReference>
<name>E6VRU6_PSEA9</name>
<dbReference type="Gene3D" id="1.10.287.70">
    <property type="match status" value="1"/>
</dbReference>
<dbReference type="STRING" id="643562.Daes_3244"/>
<evidence type="ECO:0000313" key="6">
    <source>
        <dbReference type="Proteomes" id="UP000002191"/>
    </source>
</evidence>
<accession>E6VRU6</accession>
<dbReference type="Gene3D" id="3.40.50.720">
    <property type="entry name" value="NAD(P)-binding Rossmann-like Domain"/>
    <property type="match status" value="1"/>
</dbReference>
<gene>
    <name evidence="5" type="ordered locus">Daes_3244</name>
</gene>
<dbReference type="Proteomes" id="UP000002191">
    <property type="component" value="Chromosome"/>
</dbReference>
<dbReference type="InterPro" id="IPR006037">
    <property type="entry name" value="RCK_C"/>
</dbReference>
<dbReference type="Pfam" id="PF07885">
    <property type="entry name" value="Ion_trans_2"/>
    <property type="match status" value="1"/>
</dbReference>
<feature type="transmembrane region" description="Helical" evidence="2">
    <location>
        <begin position="78"/>
        <end position="96"/>
    </location>
</feature>
<evidence type="ECO:0000313" key="5">
    <source>
        <dbReference type="EMBL" id="ADU64233.1"/>
    </source>
</evidence>
<dbReference type="InterPro" id="IPR036291">
    <property type="entry name" value="NAD(P)-bd_dom_sf"/>
</dbReference>
<dbReference type="GO" id="GO:0006813">
    <property type="term" value="P:potassium ion transport"/>
    <property type="evidence" value="ECO:0007669"/>
    <property type="project" value="InterPro"/>
</dbReference>
<feature type="domain" description="RCK N-terminal" evidence="3">
    <location>
        <begin position="124"/>
        <end position="241"/>
    </location>
</feature>
<dbReference type="InterPro" id="IPR036721">
    <property type="entry name" value="RCK_C_sf"/>
</dbReference>
<evidence type="ECO:0000259" key="4">
    <source>
        <dbReference type="PROSITE" id="PS51202"/>
    </source>
</evidence>